<comment type="caution">
    <text evidence="2">The sequence shown here is derived from an EMBL/GenBank/DDBJ whole genome shotgun (WGS) entry which is preliminary data.</text>
</comment>
<dbReference type="Proteomes" id="UP000233551">
    <property type="component" value="Unassembled WGS sequence"/>
</dbReference>
<evidence type="ECO:0000313" key="2">
    <source>
        <dbReference type="EMBL" id="PKI42539.1"/>
    </source>
</evidence>
<feature type="region of interest" description="Disordered" evidence="1">
    <location>
        <begin position="1"/>
        <end position="29"/>
    </location>
</feature>
<evidence type="ECO:0000256" key="1">
    <source>
        <dbReference type="SAM" id="MobiDB-lite"/>
    </source>
</evidence>
<protein>
    <submittedName>
        <fullName evidence="2">Uncharacterized protein</fullName>
    </submittedName>
</protein>
<proteinExistence type="predicted"/>
<sequence>MKMTSCTGPTWKLPTSPGRLVERRSSPTPYTRVILKEQFQVEAQFHPRPIPARSPMRPSPIEGRNPNLNGGLTPYPSPGKLRPSANKINTGKSISIEENSMINIRQRKRKTDISMDEFLHLSAPYAKILNKMARTIGEVMQEDWNAYSSQLWEPAISSMEFQFSPMPKLDRVVTEVEQESTPEEFQMAEEASLIKPPKKP</sequence>
<feature type="region of interest" description="Disordered" evidence="1">
    <location>
        <begin position="44"/>
        <end position="66"/>
    </location>
</feature>
<feature type="region of interest" description="Disordered" evidence="1">
    <location>
        <begin position="175"/>
        <end position="200"/>
    </location>
</feature>
<evidence type="ECO:0000313" key="3">
    <source>
        <dbReference type="Proteomes" id="UP000233551"/>
    </source>
</evidence>
<dbReference type="AlphaFoldDB" id="A0A2I0IEV9"/>
<dbReference type="EMBL" id="PGOL01003149">
    <property type="protein sequence ID" value="PKI42539.1"/>
    <property type="molecule type" value="Genomic_DNA"/>
</dbReference>
<organism evidence="2 3">
    <name type="scientific">Punica granatum</name>
    <name type="common">Pomegranate</name>
    <dbReference type="NCBI Taxonomy" id="22663"/>
    <lineage>
        <taxon>Eukaryota</taxon>
        <taxon>Viridiplantae</taxon>
        <taxon>Streptophyta</taxon>
        <taxon>Embryophyta</taxon>
        <taxon>Tracheophyta</taxon>
        <taxon>Spermatophyta</taxon>
        <taxon>Magnoliopsida</taxon>
        <taxon>eudicotyledons</taxon>
        <taxon>Gunneridae</taxon>
        <taxon>Pentapetalae</taxon>
        <taxon>rosids</taxon>
        <taxon>malvids</taxon>
        <taxon>Myrtales</taxon>
        <taxon>Lythraceae</taxon>
        <taxon>Punica</taxon>
    </lineage>
</organism>
<name>A0A2I0IEV9_PUNGR</name>
<keyword evidence="3" id="KW-1185">Reference proteome</keyword>
<reference evidence="2 3" key="1">
    <citation type="submission" date="2017-11" db="EMBL/GenBank/DDBJ databases">
        <title>De-novo sequencing of pomegranate (Punica granatum L.) genome.</title>
        <authorList>
            <person name="Akparov Z."/>
            <person name="Amiraslanov A."/>
            <person name="Hajiyeva S."/>
            <person name="Abbasov M."/>
            <person name="Kaur K."/>
            <person name="Hamwieh A."/>
            <person name="Solovyev V."/>
            <person name="Salamov A."/>
            <person name="Braich B."/>
            <person name="Kosarev P."/>
            <person name="Mahmoud A."/>
            <person name="Hajiyev E."/>
            <person name="Babayeva S."/>
            <person name="Izzatullayeva V."/>
            <person name="Mammadov A."/>
            <person name="Mammadov A."/>
            <person name="Sharifova S."/>
            <person name="Ojaghi J."/>
            <person name="Eynullazada K."/>
            <person name="Bayramov B."/>
            <person name="Abdulazimova A."/>
            <person name="Shahmuradov I."/>
        </authorList>
    </citation>
    <scope>NUCLEOTIDE SEQUENCE [LARGE SCALE GENOMIC DNA]</scope>
    <source>
        <strain evidence="3">cv. AG2017</strain>
        <tissue evidence="2">Leaf</tissue>
    </source>
</reference>
<accession>A0A2I0IEV9</accession>
<gene>
    <name evidence="2" type="ORF">CRG98_037057</name>
</gene>